<protein>
    <submittedName>
        <fullName evidence="2">Uncharacterized protein</fullName>
    </submittedName>
</protein>
<evidence type="ECO:0000256" key="1">
    <source>
        <dbReference type="SAM" id="MobiDB-lite"/>
    </source>
</evidence>
<gene>
    <name evidence="2" type="ORF">PoB_006421800</name>
</gene>
<feature type="region of interest" description="Disordered" evidence="1">
    <location>
        <begin position="1"/>
        <end position="42"/>
    </location>
</feature>
<reference evidence="2 3" key="1">
    <citation type="journal article" date="2021" name="Elife">
        <title>Chloroplast acquisition without the gene transfer in kleptoplastic sea slugs, Plakobranchus ocellatus.</title>
        <authorList>
            <person name="Maeda T."/>
            <person name="Takahashi S."/>
            <person name="Yoshida T."/>
            <person name="Shimamura S."/>
            <person name="Takaki Y."/>
            <person name="Nagai Y."/>
            <person name="Toyoda A."/>
            <person name="Suzuki Y."/>
            <person name="Arimoto A."/>
            <person name="Ishii H."/>
            <person name="Satoh N."/>
            <person name="Nishiyama T."/>
            <person name="Hasebe M."/>
            <person name="Maruyama T."/>
            <person name="Minagawa J."/>
            <person name="Obokata J."/>
            <person name="Shigenobu S."/>
        </authorList>
    </citation>
    <scope>NUCLEOTIDE SEQUENCE [LARGE SCALE GENOMIC DNA]</scope>
</reference>
<comment type="caution">
    <text evidence="2">The sequence shown here is derived from an EMBL/GenBank/DDBJ whole genome shotgun (WGS) entry which is preliminary data.</text>
</comment>
<dbReference type="Proteomes" id="UP000735302">
    <property type="component" value="Unassembled WGS sequence"/>
</dbReference>
<sequence length="120" mass="13045">MTGEGITTIEANPTVTHSVQSWPGLSDASSLTKDNEESKNFDRKTIGIGESSQCVNRQGDYSNGRMQTACQQAGRLLEWENPHGVSTGWVTIGMGESTQRVNRQGDYKNGRILTACHQSG</sequence>
<dbReference type="EMBL" id="BLXT01007302">
    <property type="protein sequence ID" value="GFO37713.1"/>
    <property type="molecule type" value="Genomic_DNA"/>
</dbReference>
<feature type="compositionally biased region" description="Polar residues" evidence="1">
    <location>
        <begin position="9"/>
        <end position="32"/>
    </location>
</feature>
<feature type="compositionally biased region" description="Basic and acidic residues" evidence="1">
    <location>
        <begin position="33"/>
        <end position="42"/>
    </location>
</feature>
<evidence type="ECO:0000313" key="2">
    <source>
        <dbReference type="EMBL" id="GFO37713.1"/>
    </source>
</evidence>
<keyword evidence="3" id="KW-1185">Reference proteome</keyword>
<accession>A0AAV4D0Q5</accession>
<proteinExistence type="predicted"/>
<organism evidence="2 3">
    <name type="scientific">Plakobranchus ocellatus</name>
    <dbReference type="NCBI Taxonomy" id="259542"/>
    <lineage>
        <taxon>Eukaryota</taxon>
        <taxon>Metazoa</taxon>
        <taxon>Spiralia</taxon>
        <taxon>Lophotrochozoa</taxon>
        <taxon>Mollusca</taxon>
        <taxon>Gastropoda</taxon>
        <taxon>Heterobranchia</taxon>
        <taxon>Euthyneura</taxon>
        <taxon>Panpulmonata</taxon>
        <taxon>Sacoglossa</taxon>
        <taxon>Placobranchoidea</taxon>
        <taxon>Plakobranchidae</taxon>
        <taxon>Plakobranchus</taxon>
    </lineage>
</organism>
<name>A0AAV4D0Q5_9GAST</name>
<dbReference type="AlphaFoldDB" id="A0AAV4D0Q5"/>
<evidence type="ECO:0000313" key="3">
    <source>
        <dbReference type="Proteomes" id="UP000735302"/>
    </source>
</evidence>